<keyword evidence="1" id="KW-0812">Transmembrane</keyword>
<evidence type="ECO:0000313" key="3">
    <source>
        <dbReference type="Proteomes" id="UP000008206"/>
    </source>
</evidence>
<reference evidence="3" key="1">
    <citation type="journal article" date="2011" name="MBio">
        <title>Novel metabolic attributes of the genus Cyanothece, comprising a group of unicellular nitrogen-fixing Cyanobacteria.</title>
        <authorList>
            <person name="Bandyopadhyay A."/>
            <person name="Elvitigala T."/>
            <person name="Welsh E."/>
            <person name="Stockel J."/>
            <person name="Liberton M."/>
            <person name="Min H."/>
            <person name="Sherman L.A."/>
            <person name="Pakrasi H.B."/>
        </authorList>
    </citation>
    <scope>NUCLEOTIDE SEQUENCE [LARGE SCALE GENOMIC DNA]</scope>
    <source>
        <strain evidence="3">PCC 7822</strain>
    </source>
</reference>
<sequence>MSNISESGSVLNYSRVYTCPVCRHGELSNISLMDAFACNFCNHIFSADLEQQVIQMADSQLALKWRWNGRSWQSVKSEGVELSWGYWIAGMMFILLPTAIVSLSVYLFPPLPESRLSWLPIFWIVLTLVSHLCCLIWLIIEYYQFPIFRYFRVITNRMLARFQN</sequence>
<dbReference type="RefSeq" id="WP_013323208.1">
    <property type="nucleotide sequence ID" value="NC_014501.1"/>
</dbReference>
<proteinExistence type="predicted"/>
<keyword evidence="1" id="KW-1133">Transmembrane helix</keyword>
<dbReference type="HOGENOM" id="CLU_136152_0_0_3"/>
<evidence type="ECO:0000313" key="2">
    <source>
        <dbReference type="EMBL" id="ADN15115.1"/>
    </source>
</evidence>
<dbReference type="Proteomes" id="UP000008206">
    <property type="component" value="Chromosome"/>
</dbReference>
<dbReference type="STRING" id="497965.Cyan7822_3161"/>
<dbReference type="eggNOG" id="ENOG5030577">
    <property type="taxonomic scope" value="Bacteria"/>
</dbReference>
<organism evidence="2 3">
    <name type="scientific">Gloeothece verrucosa (strain PCC 7822)</name>
    <name type="common">Cyanothece sp. (strain PCC 7822)</name>
    <dbReference type="NCBI Taxonomy" id="497965"/>
    <lineage>
        <taxon>Bacteria</taxon>
        <taxon>Bacillati</taxon>
        <taxon>Cyanobacteriota</taxon>
        <taxon>Cyanophyceae</taxon>
        <taxon>Oscillatoriophycideae</taxon>
        <taxon>Chroococcales</taxon>
        <taxon>Aphanothecaceae</taxon>
        <taxon>Gloeothece</taxon>
        <taxon>Gloeothece verrucosa</taxon>
    </lineage>
</organism>
<evidence type="ECO:0000256" key="1">
    <source>
        <dbReference type="SAM" id="Phobius"/>
    </source>
</evidence>
<dbReference type="KEGG" id="cyj:Cyan7822_3161"/>
<feature type="transmembrane region" description="Helical" evidence="1">
    <location>
        <begin position="84"/>
        <end position="108"/>
    </location>
</feature>
<feature type="transmembrane region" description="Helical" evidence="1">
    <location>
        <begin position="120"/>
        <end position="140"/>
    </location>
</feature>
<dbReference type="EMBL" id="CP002198">
    <property type="protein sequence ID" value="ADN15115.1"/>
    <property type="molecule type" value="Genomic_DNA"/>
</dbReference>
<keyword evidence="1" id="KW-0472">Membrane</keyword>
<protein>
    <submittedName>
        <fullName evidence="2">Uncharacterized protein</fullName>
    </submittedName>
</protein>
<dbReference type="OrthoDB" id="560533at2"/>
<accession>E0UAZ3</accession>
<name>E0UAZ3_GLOV7</name>
<dbReference type="AlphaFoldDB" id="E0UAZ3"/>
<keyword evidence="3" id="KW-1185">Reference proteome</keyword>
<gene>
    <name evidence="2" type="ordered locus">Cyan7822_3161</name>
</gene>